<keyword evidence="7 9" id="KW-0472">Membrane</keyword>
<protein>
    <submittedName>
        <fullName evidence="15">TonB-dependent receptor</fullName>
    </submittedName>
</protein>
<keyword evidence="6 11" id="KW-0798">TonB box</keyword>
<proteinExistence type="inferred from homology"/>
<feature type="domain" description="TonB-dependent receptor plug" evidence="14">
    <location>
        <begin position="62"/>
        <end position="160"/>
    </location>
</feature>
<gene>
    <name evidence="15" type="ORF">GDH07_10995</name>
</gene>
<organism evidence="15 16">
    <name type="scientific">Pseudomonas piscis</name>
    <dbReference type="NCBI Taxonomy" id="2614538"/>
    <lineage>
        <taxon>Bacteria</taxon>
        <taxon>Pseudomonadati</taxon>
        <taxon>Pseudomonadota</taxon>
        <taxon>Gammaproteobacteria</taxon>
        <taxon>Pseudomonadales</taxon>
        <taxon>Pseudomonadaceae</taxon>
        <taxon>Pseudomonas</taxon>
    </lineage>
</organism>
<dbReference type="GO" id="GO:0015344">
    <property type="term" value="F:siderophore uptake transmembrane transporter activity"/>
    <property type="evidence" value="ECO:0007669"/>
    <property type="project" value="TreeGrafter"/>
</dbReference>
<dbReference type="Proteomes" id="UP000486534">
    <property type="component" value="Unassembled WGS sequence"/>
</dbReference>
<keyword evidence="15" id="KW-0675">Receptor</keyword>
<feature type="signal peptide" evidence="12">
    <location>
        <begin position="1"/>
        <end position="22"/>
    </location>
</feature>
<comment type="similarity">
    <text evidence="9 11">Belongs to the TonB-dependent receptor family.</text>
</comment>
<evidence type="ECO:0000256" key="10">
    <source>
        <dbReference type="PROSITE-ProRule" id="PRU10144"/>
    </source>
</evidence>
<dbReference type="SUPFAM" id="SSF56935">
    <property type="entry name" value="Porins"/>
    <property type="match status" value="1"/>
</dbReference>
<dbReference type="InterPro" id="IPR037066">
    <property type="entry name" value="Plug_dom_sf"/>
</dbReference>
<dbReference type="InterPro" id="IPR010917">
    <property type="entry name" value="TonB_rcpt_CS"/>
</dbReference>
<dbReference type="InterPro" id="IPR000531">
    <property type="entry name" value="Beta-barrel_TonB"/>
</dbReference>
<evidence type="ECO:0000256" key="6">
    <source>
        <dbReference type="ARBA" id="ARBA00023077"/>
    </source>
</evidence>
<comment type="subcellular location">
    <subcellularLocation>
        <location evidence="1 9">Cell outer membrane</location>
        <topology evidence="1 9">Multi-pass membrane protein</topology>
    </subcellularLocation>
</comment>
<evidence type="ECO:0000256" key="1">
    <source>
        <dbReference type="ARBA" id="ARBA00004571"/>
    </source>
</evidence>
<evidence type="ECO:0000313" key="16">
    <source>
        <dbReference type="Proteomes" id="UP000486534"/>
    </source>
</evidence>
<reference evidence="15 16" key="1">
    <citation type="submission" date="2019-10" db="EMBL/GenBank/DDBJ databases">
        <title>Pseudomonas dajingensis sp. nov., isolated from the profound head ulcers of farmed Murray cod (Maccullochella peelii peelii).</title>
        <authorList>
            <person name="Liu Y."/>
        </authorList>
    </citation>
    <scope>NUCLEOTIDE SEQUENCE [LARGE SCALE GENOMIC DNA]</scope>
    <source>
        <strain evidence="15 16">MC042</strain>
    </source>
</reference>
<evidence type="ECO:0000259" key="14">
    <source>
        <dbReference type="Pfam" id="PF07715"/>
    </source>
</evidence>
<name>A0A7X1PN31_9PSED</name>
<evidence type="ECO:0000256" key="7">
    <source>
        <dbReference type="ARBA" id="ARBA00023136"/>
    </source>
</evidence>
<keyword evidence="8 9" id="KW-0998">Cell outer membrane</keyword>
<dbReference type="Pfam" id="PF07715">
    <property type="entry name" value="Plug"/>
    <property type="match status" value="1"/>
</dbReference>
<evidence type="ECO:0000256" key="12">
    <source>
        <dbReference type="SAM" id="SignalP"/>
    </source>
</evidence>
<comment type="caution">
    <text evidence="15">The sequence shown here is derived from an EMBL/GenBank/DDBJ whole genome shotgun (WGS) entry which is preliminary data.</text>
</comment>
<evidence type="ECO:0000256" key="8">
    <source>
        <dbReference type="ARBA" id="ARBA00023237"/>
    </source>
</evidence>
<dbReference type="Pfam" id="PF00593">
    <property type="entry name" value="TonB_dep_Rec_b-barrel"/>
    <property type="match status" value="1"/>
</dbReference>
<evidence type="ECO:0000256" key="11">
    <source>
        <dbReference type="RuleBase" id="RU003357"/>
    </source>
</evidence>
<evidence type="ECO:0000256" key="3">
    <source>
        <dbReference type="ARBA" id="ARBA00022452"/>
    </source>
</evidence>
<dbReference type="PROSITE" id="PS52016">
    <property type="entry name" value="TONB_DEPENDENT_REC_3"/>
    <property type="match status" value="1"/>
</dbReference>
<dbReference type="Gene3D" id="2.170.130.10">
    <property type="entry name" value="TonB-dependent receptor, plug domain"/>
    <property type="match status" value="1"/>
</dbReference>
<dbReference type="PROSITE" id="PS51257">
    <property type="entry name" value="PROKAR_LIPOPROTEIN"/>
    <property type="match status" value="1"/>
</dbReference>
<evidence type="ECO:0000259" key="13">
    <source>
        <dbReference type="Pfam" id="PF00593"/>
    </source>
</evidence>
<dbReference type="PANTHER" id="PTHR32552:SF84">
    <property type="entry name" value="TONB-DEPENDENT RECEPTOR-RELATED"/>
    <property type="match status" value="1"/>
</dbReference>
<dbReference type="InterPro" id="IPR012910">
    <property type="entry name" value="Plug_dom"/>
</dbReference>
<feature type="domain" description="TonB-dependent receptor-like beta-barrel" evidence="13">
    <location>
        <begin position="283"/>
        <end position="684"/>
    </location>
</feature>
<dbReference type="Gene3D" id="2.40.170.20">
    <property type="entry name" value="TonB-dependent receptor, beta-barrel domain"/>
    <property type="match status" value="1"/>
</dbReference>
<keyword evidence="5 12" id="KW-0732">Signal</keyword>
<keyword evidence="2 9" id="KW-0813">Transport</keyword>
<dbReference type="CDD" id="cd01347">
    <property type="entry name" value="ligand_gated_channel"/>
    <property type="match status" value="1"/>
</dbReference>
<evidence type="ECO:0000256" key="2">
    <source>
        <dbReference type="ARBA" id="ARBA00022448"/>
    </source>
</evidence>
<evidence type="ECO:0000256" key="9">
    <source>
        <dbReference type="PROSITE-ProRule" id="PRU01360"/>
    </source>
</evidence>
<accession>A0A7X1PN31</accession>
<dbReference type="PANTHER" id="PTHR32552">
    <property type="entry name" value="FERRICHROME IRON RECEPTOR-RELATED"/>
    <property type="match status" value="1"/>
</dbReference>
<dbReference type="EMBL" id="WHUV01000002">
    <property type="protein sequence ID" value="MQA53838.1"/>
    <property type="molecule type" value="Genomic_DNA"/>
</dbReference>
<evidence type="ECO:0000313" key="15">
    <source>
        <dbReference type="EMBL" id="MQA53838.1"/>
    </source>
</evidence>
<sequence length="715" mass="79173">MKHLPLLASLLASLLGCLCANAWGAQRLELAPTTIGADETEAEPGLSLDQSSGMASRLGLSLRETPASVAVSNRQDIERRGDRTFQDAANALPGVNASAPPGFGGFVSYRGFTNSQITQMFNGINVATGLARPVDAWIYDRVELVGGPSSLINGAGSVGGSLNYVTKLAERRELAAEGLLGYGSFDTTQTAFGVNHALSPASADVQHFARLDVSHNTSNGYIDRQERDAWSLAFSLLSDLTPDLSHTLAVEYQDEHEDSPYWGTPVLNPKAGDLKIDKHNRFNNYNVADGLYEQRTVWLRSILDYRINDSTSLRNTLYHLDSQRDYRNLETYQYSPDNRLVNRSTAYLVRHQGNQVGNQFEVRHEDQLLGLDTTWAAGFEYKVNSTTNSPNNVPARNSVDPNSYRPGHFYELEETRQGWVKDKTNQVTTRALFVENRLALTDELSLLSGLRYDAIDLDVTNHRAITASNPRHFKRSWEPLTGRLGLTWQFLPSANVYVQYSTAAEQPSGTQNFDVSTGKQWEVGSKFDYLDGRGSATVAAYRIERKDFAVTDPLDPANSIPVGQQTSKGIELASSLRITPRLLAQGNFAWVDAEYDAFNEKLANGTVVSRKGNTPTNVPSRLANLWLTYDLASNWQAGVDARYVASVYADNANTLTMPAYTLYGSFLRYQLDSHTSITGRVRNLTNETYGQFAHVSPAYYLGTPRTFEVAVQTRF</sequence>
<keyword evidence="3 9" id="KW-1134">Transmembrane beta strand</keyword>
<dbReference type="InterPro" id="IPR039426">
    <property type="entry name" value="TonB-dep_rcpt-like"/>
</dbReference>
<dbReference type="GO" id="GO:0009279">
    <property type="term" value="C:cell outer membrane"/>
    <property type="evidence" value="ECO:0007669"/>
    <property type="project" value="UniProtKB-SubCell"/>
</dbReference>
<dbReference type="InterPro" id="IPR036942">
    <property type="entry name" value="Beta-barrel_TonB_sf"/>
</dbReference>
<keyword evidence="4 9" id="KW-0812">Transmembrane</keyword>
<evidence type="ECO:0000256" key="4">
    <source>
        <dbReference type="ARBA" id="ARBA00022692"/>
    </source>
</evidence>
<dbReference type="RefSeq" id="WP_152897542.1">
    <property type="nucleotide sequence ID" value="NZ_WHUV01000002.1"/>
</dbReference>
<feature type="short sequence motif" description="TonB C-terminal box" evidence="10">
    <location>
        <begin position="698"/>
        <end position="715"/>
    </location>
</feature>
<dbReference type="AlphaFoldDB" id="A0A7X1PN31"/>
<evidence type="ECO:0000256" key="5">
    <source>
        <dbReference type="ARBA" id="ARBA00022729"/>
    </source>
</evidence>
<dbReference type="PROSITE" id="PS01156">
    <property type="entry name" value="TONB_DEPENDENT_REC_2"/>
    <property type="match status" value="1"/>
</dbReference>
<feature type="chain" id="PRO_5030552843" evidence="12">
    <location>
        <begin position="23"/>
        <end position="715"/>
    </location>
</feature>